<accession>A0A8S3PP11</accession>
<dbReference type="Pfam" id="PF17921">
    <property type="entry name" value="Integrase_H2C2"/>
    <property type="match status" value="1"/>
</dbReference>
<feature type="compositionally biased region" description="Polar residues" evidence="1">
    <location>
        <begin position="706"/>
        <end position="730"/>
    </location>
</feature>
<feature type="region of interest" description="Disordered" evidence="1">
    <location>
        <begin position="691"/>
        <end position="763"/>
    </location>
</feature>
<protein>
    <recommendedName>
        <fullName evidence="2">Integrase zinc-binding domain-containing protein</fullName>
    </recommendedName>
</protein>
<dbReference type="InterPro" id="IPR041588">
    <property type="entry name" value="Integrase_H2C2"/>
</dbReference>
<name>A0A8S3PP11_MYTED</name>
<dbReference type="FunFam" id="1.10.340.70:FF:000003">
    <property type="entry name" value="Protein CBG25708"/>
    <property type="match status" value="1"/>
</dbReference>
<dbReference type="InterPro" id="IPR021109">
    <property type="entry name" value="Peptidase_aspartic_dom_sf"/>
</dbReference>
<dbReference type="OrthoDB" id="6114545at2759"/>
<organism evidence="3 4">
    <name type="scientific">Mytilus edulis</name>
    <name type="common">Blue mussel</name>
    <dbReference type="NCBI Taxonomy" id="6550"/>
    <lineage>
        <taxon>Eukaryota</taxon>
        <taxon>Metazoa</taxon>
        <taxon>Spiralia</taxon>
        <taxon>Lophotrochozoa</taxon>
        <taxon>Mollusca</taxon>
        <taxon>Bivalvia</taxon>
        <taxon>Autobranchia</taxon>
        <taxon>Pteriomorphia</taxon>
        <taxon>Mytilida</taxon>
        <taxon>Mytiloidea</taxon>
        <taxon>Mytilidae</taxon>
        <taxon>Mytilinae</taxon>
        <taxon>Mytilus</taxon>
    </lineage>
</organism>
<sequence>MDALSGSHPKMDWEATDLVTAWKSFQQHTEFWFAGPLAKTAEAQKCNYLMIWIGNKGRDIYSTWDLSEDDKKKLDVHYQNFEKHVRPKSNKIYSRYKFLSRVQKEIDTFEEYLTDLKILVKDCGYATPEEMVRDAIVFGTKDHKVREKCITEGSELSLEKAINFARTYELSKAQLKTMESEDKTINMLNKQGSRSSGKKYGKQYTPQRGPPQNNKGQSPNFANKCKNCGGKHERRKCPAFGKQCNKCHKYNHFASVCLSSNKSSKKMHTLDICSESDDDELFVATIDNQELNTDEWTETINVNDVPVNFQLDTGAKCNVLSLNKLKTICSHPIITKQVSPLRSYSGHIIDTVGVINLRCSYKCQDHAVKFHIVDRNVQSVIGAKTCEAMKLLKRIHSITQTSNPQETTKQFLPENMEHQYGDLFTGLGCKEMYLADHLSRSFLKETKEVLVPDLHVNDIHLISYLPIAPEMYAKFQKETANDEHLQELQDVIFNGWPNEKSELIHSLRPYWTYRDELSVIDGLLYKSNKAIVPKALQNEMLDKIHESHLGIVKCKSRARDVLFWIGMGQDIEDKVKACGLCAQHQSLNAKEPMRLKTSLPTSLPLLMPQNVNNSEIITKLEIRQRKAKTNYDKHCGPELKQLKQGDSIVMYTDGKWKAGKIIQKHHTPRSYVVQTSDGRRYRRNRRHIRPTAYNGNTVDNEHFKNNHNSTVRKTSTVCNTSQTLDRSETVASEENESIEPSKSPVTRSGRTVKVPTKLNDYVK</sequence>
<dbReference type="SUPFAM" id="SSF50630">
    <property type="entry name" value="Acid proteases"/>
    <property type="match status" value="1"/>
</dbReference>
<dbReference type="Gene3D" id="2.40.70.10">
    <property type="entry name" value="Acid Proteases"/>
    <property type="match status" value="1"/>
</dbReference>
<evidence type="ECO:0000313" key="4">
    <source>
        <dbReference type="Proteomes" id="UP000683360"/>
    </source>
</evidence>
<evidence type="ECO:0000313" key="3">
    <source>
        <dbReference type="EMBL" id="CAG2184525.1"/>
    </source>
</evidence>
<dbReference type="CDD" id="cd05481">
    <property type="entry name" value="retropepsin_like_LTR_1"/>
    <property type="match status" value="1"/>
</dbReference>
<keyword evidence="4" id="KW-1185">Reference proteome</keyword>
<proteinExistence type="predicted"/>
<evidence type="ECO:0000259" key="2">
    <source>
        <dbReference type="Pfam" id="PF17921"/>
    </source>
</evidence>
<feature type="region of interest" description="Disordered" evidence="1">
    <location>
        <begin position="187"/>
        <end position="220"/>
    </location>
</feature>
<dbReference type="InterPro" id="IPR050951">
    <property type="entry name" value="Retrovirus_Pol_polyprotein"/>
</dbReference>
<evidence type="ECO:0000256" key="1">
    <source>
        <dbReference type="SAM" id="MobiDB-lite"/>
    </source>
</evidence>
<dbReference type="PANTHER" id="PTHR37984">
    <property type="entry name" value="PROTEIN CBG26694"/>
    <property type="match status" value="1"/>
</dbReference>
<feature type="domain" description="Integrase zinc-binding" evidence="2">
    <location>
        <begin position="532"/>
        <end position="585"/>
    </location>
</feature>
<gene>
    <name evidence="3" type="ORF">MEDL_193</name>
</gene>
<dbReference type="AlphaFoldDB" id="A0A8S3PP11"/>
<dbReference type="EMBL" id="CAJPWZ010000007">
    <property type="protein sequence ID" value="CAG2184525.1"/>
    <property type="molecule type" value="Genomic_DNA"/>
</dbReference>
<feature type="compositionally biased region" description="Polar residues" evidence="1">
    <location>
        <begin position="738"/>
        <end position="749"/>
    </location>
</feature>
<reference evidence="3" key="1">
    <citation type="submission" date="2021-03" db="EMBL/GenBank/DDBJ databases">
        <authorList>
            <person name="Bekaert M."/>
        </authorList>
    </citation>
    <scope>NUCLEOTIDE SEQUENCE</scope>
</reference>
<dbReference type="Gene3D" id="1.10.340.70">
    <property type="match status" value="1"/>
</dbReference>
<dbReference type="Proteomes" id="UP000683360">
    <property type="component" value="Unassembled WGS sequence"/>
</dbReference>
<feature type="compositionally biased region" description="Polar residues" evidence="1">
    <location>
        <begin position="204"/>
        <end position="220"/>
    </location>
</feature>
<comment type="caution">
    <text evidence="3">The sequence shown here is derived from an EMBL/GenBank/DDBJ whole genome shotgun (WGS) entry which is preliminary data.</text>
</comment>
<dbReference type="PANTHER" id="PTHR37984:SF8">
    <property type="entry name" value="CCHC-TYPE DOMAIN-CONTAINING PROTEIN"/>
    <property type="match status" value="1"/>
</dbReference>